<proteinExistence type="predicted"/>
<evidence type="ECO:0000256" key="3">
    <source>
        <dbReference type="ARBA" id="ARBA00022989"/>
    </source>
</evidence>
<dbReference type="GO" id="GO:0055075">
    <property type="term" value="P:potassium ion homeostasis"/>
    <property type="evidence" value="ECO:0007669"/>
    <property type="project" value="TreeGrafter"/>
</dbReference>
<feature type="non-terminal residue" evidence="6">
    <location>
        <position position="63"/>
    </location>
</feature>
<evidence type="ECO:0000256" key="2">
    <source>
        <dbReference type="ARBA" id="ARBA00022692"/>
    </source>
</evidence>
<protein>
    <submittedName>
        <fullName evidence="6">Uncharacterized protein</fullName>
    </submittedName>
</protein>
<dbReference type="PANTHER" id="PTHR11827:SF72">
    <property type="entry name" value="GH08340P"/>
    <property type="match status" value="1"/>
</dbReference>
<dbReference type="GO" id="GO:0015379">
    <property type="term" value="F:potassium:chloride symporter activity"/>
    <property type="evidence" value="ECO:0007669"/>
    <property type="project" value="TreeGrafter"/>
</dbReference>
<reference evidence="6" key="2">
    <citation type="journal article" date="2021" name="Microbiome">
        <title>Successional dynamics and alternative stable states in a saline activated sludge microbial community over 9 years.</title>
        <authorList>
            <person name="Wang Y."/>
            <person name="Ye J."/>
            <person name="Ju F."/>
            <person name="Liu L."/>
            <person name="Boyd J.A."/>
            <person name="Deng Y."/>
            <person name="Parks D.H."/>
            <person name="Jiang X."/>
            <person name="Yin X."/>
            <person name="Woodcroft B.J."/>
            <person name="Tyson G.W."/>
            <person name="Hugenholtz P."/>
            <person name="Polz M.F."/>
            <person name="Zhang T."/>
        </authorList>
    </citation>
    <scope>NUCLEOTIDE SEQUENCE</scope>
    <source>
        <strain evidence="6">HKST-UBA01</strain>
    </source>
</reference>
<evidence type="ECO:0000313" key="7">
    <source>
        <dbReference type="Proteomes" id="UP000697710"/>
    </source>
</evidence>
<keyword evidence="3 5" id="KW-1133">Transmembrane helix</keyword>
<organism evidence="6 7">
    <name type="scientific">Eiseniibacteriota bacterium</name>
    <dbReference type="NCBI Taxonomy" id="2212470"/>
    <lineage>
        <taxon>Bacteria</taxon>
        <taxon>Candidatus Eiseniibacteriota</taxon>
    </lineage>
</organism>
<name>A0A956M4H9_UNCEI</name>
<keyword evidence="4 5" id="KW-0472">Membrane</keyword>
<dbReference type="EMBL" id="JAGQHR010000927">
    <property type="protein sequence ID" value="MCA9729982.1"/>
    <property type="molecule type" value="Genomic_DNA"/>
</dbReference>
<gene>
    <name evidence="6" type="ORF">KC729_20020</name>
</gene>
<dbReference type="PANTHER" id="PTHR11827">
    <property type="entry name" value="SOLUTE CARRIER FAMILY 12, CATION COTRANSPORTERS"/>
    <property type="match status" value="1"/>
</dbReference>
<dbReference type="GO" id="GO:0055064">
    <property type="term" value="P:chloride ion homeostasis"/>
    <property type="evidence" value="ECO:0007669"/>
    <property type="project" value="TreeGrafter"/>
</dbReference>
<reference evidence="6" key="1">
    <citation type="submission" date="2020-04" db="EMBL/GenBank/DDBJ databases">
        <authorList>
            <person name="Zhang T."/>
        </authorList>
    </citation>
    <scope>NUCLEOTIDE SEQUENCE</scope>
    <source>
        <strain evidence="6">HKST-UBA01</strain>
    </source>
</reference>
<keyword evidence="2 5" id="KW-0812">Transmembrane</keyword>
<dbReference type="GO" id="GO:0006884">
    <property type="term" value="P:cell volume homeostasis"/>
    <property type="evidence" value="ECO:0007669"/>
    <property type="project" value="TreeGrafter"/>
</dbReference>
<sequence length="63" mass="7049">MFWSRRRGAREPTDGRLGTFLGVFTPTILTILGVIMYLRIGWVTGQMGLVRTLVIVVIANLIT</sequence>
<dbReference type="Proteomes" id="UP000697710">
    <property type="component" value="Unassembled WGS sequence"/>
</dbReference>
<evidence type="ECO:0000256" key="1">
    <source>
        <dbReference type="ARBA" id="ARBA00004141"/>
    </source>
</evidence>
<feature type="transmembrane region" description="Helical" evidence="5">
    <location>
        <begin position="20"/>
        <end position="38"/>
    </location>
</feature>
<comment type="caution">
    <text evidence="6">The sequence shown here is derived from an EMBL/GenBank/DDBJ whole genome shotgun (WGS) entry which is preliminary data.</text>
</comment>
<evidence type="ECO:0000256" key="4">
    <source>
        <dbReference type="ARBA" id="ARBA00023136"/>
    </source>
</evidence>
<evidence type="ECO:0000256" key="5">
    <source>
        <dbReference type="SAM" id="Phobius"/>
    </source>
</evidence>
<evidence type="ECO:0000313" key="6">
    <source>
        <dbReference type="EMBL" id="MCA9729982.1"/>
    </source>
</evidence>
<dbReference type="InterPro" id="IPR004842">
    <property type="entry name" value="SLC12A_fam"/>
</dbReference>
<accession>A0A956M4H9</accession>
<comment type="subcellular location">
    <subcellularLocation>
        <location evidence="1">Membrane</location>
        <topology evidence="1">Multi-pass membrane protein</topology>
    </subcellularLocation>
</comment>
<dbReference type="GO" id="GO:0016020">
    <property type="term" value="C:membrane"/>
    <property type="evidence" value="ECO:0007669"/>
    <property type="project" value="UniProtKB-SubCell"/>
</dbReference>
<dbReference type="GO" id="GO:1990573">
    <property type="term" value="P:potassium ion import across plasma membrane"/>
    <property type="evidence" value="ECO:0007669"/>
    <property type="project" value="TreeGrafter"/>
</dbReference>
<dbReference type="AlphaFoldDB" id="A0A956M4H9"/>